<evidence type="ECO:0000313" key="5">
    <source>
        <dbReference type="EMBL" id="AQQ75487.1"/>
    </source>
</evidence>
<dbReference type="SUPFAM" id="SSF47781">
    <property type="entry name" value="RuvA domain 2-like"/>
    <property type="match status" value="1"/>
</dbReference>
<sequence length="235" mass="26893">MVIVVDVKEPKTWKAIADKEDNIQVDFLIIGDKRKYAIERKTISDLFSSARNRLWFQLKRLRELAQQGYIPIVLIIGSLGRYARQRKMEPNKRVGQYLSYIGILRGIVNYGCHPVQVSSAEMGKGFLRALNKSAGKETQYERPVLIQKTNRTLEDEALDILMAISGVGHKTAKELLNYFGSVLAVLNASRSELKKILRPSVADHLFDIVRRKIYKSSLDRFIGEKKDDKLVEEKN</sequence>
<feature type="domain" description="ERCC4" evidence="4">
    <location>
        <begin position="26"/>
        <end position="119"/>
    </location>
</feature>
<evidence type="ECO:0000259" key="4">
    <source>
        <dbReference type="Pfam" id="PF02732"/>
    </source>
</evidence>
<dbReference type="InterPro" id="IPR006166">
    <property type="entry name" value="ERCC4_domain"/>
</dbReference>
<dbReference type="Gene3D" id="3.40.50.10130">
    <property type="match status" value="1"/>
</dbReference>
<evidence type="ECO:0000256" key="2">
    <source>
        <dbReference type="ARBA" id="ARBA00015502"/>
    </source>
</evidence>
<dbReference type="EMBL" id="KY229235">
    <property type="protein sequence ID" value="AQQ75487.1"/>
    <property type="molecule type" value="Genomic_DNA"/>
</dbReference>
<proteinExistence type="inferred from homology"/>
<comment type="similarity">
    <text evidence="1">Belongs to the asfivirus EP364R family.</text>
</comment>
<gene>
    <name evidence="5" type="ORF">JDFR1000234_12</name>
</gene>
<name>A0A1S5Y2Z3_9VIRU</name>
<reference evidence="5" key="1">
    <citation type="journal article" date="2017" name="MBio">
        <title>Viruses in the Oceanic Basement.</title>
        <authorList>
            <person name="Nigro O.D."/>
            <person name="Jungbluth S.P."/>
            <person name="Steward G.F."/>
            <person name="Rappe M.S."/>
        </authorList>
    </citation>
    <scope>NUCLEOTIDE SEQUENCE</scope>
    <source>
        <strain evidence="5">JdFR1000234</strain>
    </source>
</reference>
<dbReference type="InterPro" id="IPR010994">
    <property type="entry name" value="RuvA_2-like"/>
</dbReference>
<dbReference type="GO" id="GO:0006259">
    <property type="term" value="P:DNA metabolic process"/>
    <property type="evidence" value="ECO:0007669"/>
    <property type="project" value="UniProtKB-ARBA"/>
</dbReference>
<dbReference type="Pfam" id="PF14520">
    <property type="entry name" value="HHH_5"/>
    <property type="match status" value="1"/>
</dbReference>
<dbReference type="Gene3D" id="1.10.150.20">
    <property type="entry name" value="5' to 3' exonuclease, C-terminal subdomain"/>
    <property type="match status" value="1"/>
</dbReference>
<comment type="function">
    <text evidence="3">Plays a role in the inhibition of type I interferon signaling pathway. Mechanistically, specifically interacts with 2',3'-cGAMP and cleaves it via its phosphodiesterase activity. In turn, prevents 2',3'-cGAMP interaction with host ER-resident STING1 leading to inhibition of downstream signaling pathway and type I interferon production.</text>
</comment>
<dbReference type="SUPFAM" id="SSF52980">
    <property type="entry name" value="Restriction endonuclease-like"/>
    <property type="match status" value="1"/>
</dbReference>
<organism evidence="5">
    <name type="scientific">uncultured archaeal virus</name>
    <dbReference type="NCBI Taxonomy" id="1960247"/>
    <lineage>
        <taxon>Viruses</taxon>
        <taxon>environmental samples</taxon>
    </lineage>
</organism>
<dbReference type="GO" id="GO:0004518">
    <property type="term" value="F:nuclease activity"/>
    <property type="evidence" value="ECO:0007669"/>
    <property type="project" value="InterPro"/>
</dbReference>
<evidence type="ECO:0000256" key="1">
    <source>
        <dbReference type="ARBA" id="ARBA00008322"/>
    </source>
</evidence>
<dbReference type="GO" id="GO:0003677">
    <property type="term" value="F:DNA binding"/>
    <property type="evidence" value="ECO:0007669"/>
    <property type="project" value="InterPro"/>
</dbReference>
<evidence type="ECO:0000256" key="3">
    <source>
        <dbReference type="ARBA" id="ARBA00034463"/>
    </source>
</evidence>
<dbReference type="InterPro" id="IPR011335">
    <property type="entry name" value="Restrct_endonuc-II-like"/>
</dbReference>
<dbReference type="Pfam" id="PF02732">
    <property type="entry name" value="ERCC4"/>
    <property type="match status" value="1"/>
</dbReference>
<accession>A0A1S5Y2Z3</accession>
<protein>
    <recommendedName>
        <fullName evidence="2">ERCC4 domain-containing protein EP364R</fullName>
    </recommendedName>
</protein>